<dbReference type="EMBL" id="CBWP010000075">
    <property type="protein sequence ID" value="CDL40822.1"/>
    <property type="molecule type" value="Genomic_DNA"/>
</dbReference>
<comment type="caution">
    <text evidence="1">The sequence shown here is derived from an EMBL/GenBank/DDBJ whole genome shotgun (WGS) entry which is preliminary data.</text>
</comment>
<protein>
    <submittedName>
        <fullName evidence="1">Uncharacterized protein</fullName>
    </submittedName>
</protein>
<dbReference type="AlphaFoldDB" id="A0A7G2IW74"/>
<organism evidence="1 2">
    <name type="scientific">Citrobacter freundii</name>
    <dbReference type="NCBI Taxonomy" id="546"/>
    <lineage>
        <taxon>Bacteria</taxon>
        <taxon>Pseudomonadati</taxon>
        <taxon>Pseudomonadota</taxon>
        <taxon>Gammaproteobacteria</taxon>
        <taxon>Enterobacterales</taxon>
        <taxon>Enterobacteriaceae</taxon>
        <taxon>Citrobacter</taxon>
        <taxon>Citrobacter freundii complex</taxon>
    </lineage>
</organism>
<accession>A0A7G2IW74</accession>
<evidence type="ECO:0000313" key="2">
    <source>
        <dbReference type="Proteomes" id="UP000019194"/>
    </source>
</evidence>
<name>A0A7G2IW74_CITFR</name>
<reference evidence="1 2" key="1">
    <citation type="submission" date="2013-10" db="EMBL/GenBank/DDBJ databases">
        <title>Antibiotic resistance diversity of beta-lactamase producers in the General Hospital Vienna.</title>
        <authorList>
            <person name="Barisic I."/>
            <person name="Mitteregger D."/>
            <person name="Hirschl A.M."/>
            <person name="Noehammer C."/>
            <person name="Wiesinger-Mayr H."/>
        </authorList>
    </citation>
    <scope>NUCLEOTIDE SEQUENCE [LARGE SCALE GENOMIC DNA]</scope>
    <source>
        <strain evidence="1 2">ISC11</strain>
    </source>
</reference>
<proteinExistence type="predicted"/>
<dbReference type="Proteomes" id="UP000019194">
    <property type="component" value="Unassembled WGS sequence"/>
</dbReference>
<sequence length="75" mass="7943">MVDFSACSGFSVVRFFRICHAVCSIIAKLALANNALITIVAAPNVKRGIAVNASAMRNNIKMSGGGSQTLNFVRK</sequence>
<evidence type="ECO:0000313" key="1">
    <source>
        <dbReference type="EMBL" id="CDL40822.1"/>
    </source>
</evidence>